<dbReference type="PANTHER" id="PTHR43132:SF6">
    <property type="entry name" value="HTH-TYPE TRANSCRIPTIONAL REPRESSOR CZRA"/>
    <property type="match status" value="1"/>
</dbReference>
<keyword evidence="3" id="KW-0804">Transcription</keyword>
<dbReference type="Proteomes" id="UP001550850">
    <property type="component" value="Unassembled WGS sequence"/>
</dbReference>
<dbReference type="InterPro" id="IPR051011">
    <property type="entry name" value="Metal_resp_trans_reg"/>
</dbReference>
<dbReference type="InterPro" id="IPR011991">
    <property type="entry name" value="ArsR-like_HTH"/>
</dbReference>
<dbReference type="Pfam" id="PF12840">
    <property type="entry name" value="HTH_20"/>
    <property type="match status" value="1"/>
</dbReference>
<evidence type="ECO:0000259" key="4">
    <source>
        <dbReference type="PROSITE" id="PS50987"/>
    </source>
</evidence>
<dbReference type="InterPro" id="IPR001845">
    <property type="entry name" value="HTH_ArsR_DNA-bd_dom"/>
</dbReference>
<dbReference type="EMBL" id="JBEZUR010000008">
    <property type="protein sequence ID" value="MEU3554204.1"/>
    <property type="molecule type" value="Genomic_DNA"/>
</dbReference>
<dbReference type="Pfam" id="PF19361">
    <property type="entry name" value="DUF5937"/>
    <property type="match status" value="1"/>
</dbReference>
<dbReference type="RefSeq" id="WP_108955017.1">
    <property type="nucleotide sequence ID" value="NZ_BEVZ01000004.1"/>
</dbReference>
<accession>A0ABV2YEP8</accession>
<evidence type="ECO:0000313" key="6">
    <source>
        <dbReference type="Proteomes" id="UP001550850"/>
    </source>
</evidence>
<dbReference type="PRINTS" id="PR00778">
    <property type="entry name" value="HTHARSR"/>
</dbReference>
<dbReference type="PANTHER" id="PTHR43132">
    <property type="entry name" value="ARSENICAL RESISTANCE OPERON REPRESSOR ARSR-RELATED"/>
    <property type="match status" value="1"/>
</dbReference>
<organism evidence="5 6">
    <name type="scientific">Streptomyces fragilis</name>
    <dbReference type="NCBI Taxonomy" id="67301"/>
    <lineage>
        <taxon>Bacteria</taxon>
        <taxon>Bacillati</taxon>
        <taxon>Actinomycetota</taxon>
        <taxon>Actinomycetes</taxon>
        <taxon>Kitasatosporales</taxon>
        <taxon>Streptomycetaceae</taxon>
        <taxon>Streptomyces</taxon>
    </lineage>
</organism>
<feature type="domain" description="HTH arsR-type" evidence="4">
    <location>
        <begin position="245"/>
        <end position="329"/>
    </location>
</feature>
<dbReference type="CDD" id="cd00090">
    <property type="entry name" value="HTH_ARSR"/>
    <property type="match status" value="1"/>
</dbReference>
<sequence length="329" mass="35933">MPQKYVEFRLASEDISTVRFGVSPGHEIVHAVRTLVRPQEQPLQWGWLRAVRADVPRDSLELLRLVVGETGYAPDLFTSAPSWDLTPADEIERLRQAPLEPISVDLRKRAIRSAGVARAALERMAADPARIRAMIVRHVEAFWEVALAPYWPQVERMLHADIGSRVRRMTADGLAGMAADLGEAVEWSADTGFDTVRVRMERHEETVDCQGRGLVLVPSFFGRHCAVLTEPPAQPTLFYPALGVSEVWHRADAADALAGLLGESRAAVLVALGTPLSTTESAEEAGIAASTASHHLDALRAAGLIASRRAGRRVLHARTPLGDALVHRA</sequence>
<proteinExistence type="predicted"/>
<gene>
    <name evidence="5" type="ORF">AB0E65_08275</name>
</gene>
<dbReference type="InterPro" id="IPR036390">
    <property type="entry name" value="WH_DNA-bd_sf"/>
</dbReference>
<keyword evidence="1" id="KW-0805">Transcription regulation</keyword>
<keyword evidence="6" id="KW-1185">Reference proteome</keyword>
<evidence type="ECO:0000256" key="1">
    <source>
        <dbReference type="ARBA" id="ARBA00023015"/>
    </source>
</evidence>
<evidence type="ECO:0000256" key="3">
    <source>
        <dbReference type="ARBA" id="ARBA00023163"/>
    </source>
</evidence>
<protein>
    <submittedName>
        <fullName evidence="5">DUF5937 family protein</fullName>
    </submittedName>
</protein>
<dbReference type="SUPFAM" id="SSF46785">
    <property type="entry name" value="Winged helix' DNA-binding domain"/>
    <property type="match status" value="1"/>
</dbReference>
<dbReference type="InterPro" id="IPR045981">
    <property type="entry name" value="DUF5937"/>
</dbReference>
<dbReference type="SMART" id="SM00418">
    <property type="entry name" value="HTH_ARSR"/>
    <property type="match status" value="1"/>
</dbReference>
<dbReference type="InterPro" id="IPR036388">
    <property type="entry name" value="WH-like_DNA-bd_sf"/>
</dbReference>
<reference evidence="5 6" key="1">
    <citation type="submission" date="2024-06" db="EMBL/GenBank/DDBJ databases">
        <title>The Natural Products Discovery Center: Release of the First 8490 Sequenced Strains for Exploring Actinobacteria Biosynthetic Diversity.</title>
        <authorList>
            <person name="Kalkreuter E."/>
            <person name="Kautsar S.A."/>
            <person name="Yang D."/>
            <person name="Bader C.D."/>
            <person name="Teijaro C.N."/>
            <person name="Fluegel L."/>
            <person name="Davis C.M."/>
            <person name="Simpson J.R."/>
            <person name="Lauterbach L."/>
            <person name="Steele A.D."/>
            <person name="Gui C."/>
            <person name="Meng S."/>
            <person name="Li G."/>
            <person name="Viehrig K."/>
            <person name="Ye F."/>
            <person name="Su P."/>
            <person name="Kiefer A.F."/>
            <person name="Nichols A."/>
            <person name="Cepeda A.J."/>
            <person name="Yan W."/>
            <person name="Fan B."/>
            <person name="Jiang Y."/>
            <person name="Adhikari A."/>
            <person name="Zheng C.-J."/>
            <person name="Schuster L."/>
            <person name="Cowan T.M."/>
            <person name="Smanski M.J."/>
            <person name="Chevrette M.G."/>
            <person name="De Carvalho L.P.S."/>
            <person name="Shen B."/>
        </authorList>
    </citation>
    <scope>NUCLEOTIDE SEQUENCE [LARGE SCALE GENOMIC DNA]</scope>
    <source>
        <strain evidence="5 6">NPDC038104</strain>
    </source>
</reference>
<dbReference type="PROSITE" id="PS50987">
    <property type="entry name" value="HTH_ARSR_2"/>
    <property type="match status" value="1"/>
</dbReference>
<evidence type="ECO:0000256" key="2">
    <source>
        <dbReference type="ARBA" id="ARBA00023125"/>
    </source>
</evidence>
<dbReference type="Gene3D" id="1.10.10.10">
    <property type="entry name" value="Winged helix-like DNA-binding domain superfamily/Winged helix DNA-binding domain"/>
    <property type="match status" value="1"/>
</dbReference>
<name>A0ABV2YEP8_9ACTN</name>
<keyword evidence="2" id="KW-0238">DNA-binding</keyword>
<comment type="caution">
    <text evidence="5">The sequence shown here is derived from an EMBL/GenBank/DDBJ whole genome shotgun (WGS) entry which is preliminary data.</text>
</comment>
<evidence type="ECO:0000313" key="5">
    <source>
        <dbReference type="EMBL" id="MEU3554204.1"/>
    </source>
</evidence>